<feature type="domain" description="DNA helicase DnaB-like N-terminal" evidence="4">
    <location>
        <begin position="209"/>
        <end position="278"/>
    </location>
</feature>
<evidence type="ECO:0000256" key="1">
    <source>
        <dbReference type="ARBA" id="ARBA00022705"/>
    </source>
</evidence>
<feature type="domain" description="DNA helicase DnaB-like N-terminal" evidence="4">
    <location>
        <begin position="5"/>
        <end position="55"/>
    </location>
</feature>
<keyword evidence="1" id="KW-0235">DNA replication</keyword>
<organism evidence="5 6">
    <name type="scientific">Streptomyces bluensis</name>
    <dbReference type="NCBI Taxonomy" id="33897"/>
    <lineage>
        <taxon>Bacteria</taxon>
        <taxon>Bacillati</taxon>
        <taxon>Actinomycetota</taxon>
        <taxon>Actinomycetes</taxon>
        <taxon>Kitasatosporales</taxon>
        <taxon>Streptomycetaceae</taxon>
        <taxon>Streptomyces</taxon>
    </lineage>
</organism>
<feature type="region of interest" description="Disordered" evidence="3">
    <location>
        <begin position="179"/>
        <end position="203"/>
    </location>
</feature>
<dbReference type="RefSeq" id="WP_387883277.1">
    <property type="nucleotide sequence ID" value="NZ_JBIAWJ010000001.1"/>
</dbReference>
<dbReference type="InterPro" id="IPR016136">
    <property type="entry name" value="DNA_helicase_N/primase_C"/>
</dbReference>
<gene>
    <name evidence="5" type="ORF">ACFY1D_03505</name>
</gene>
<feature type="region of interest" description="Disordered" evidence="3">
    <location>
        <begin position="353"/>
        <end position="416"/>
    </location>
</feature>
<dbReference type="Pfam" id="PF00772">
    <property type="entry name" value="DnaB"/>
    <property type="match status" value="2"/>
</dbReference>
<comment type="caution">
    <text evidence="5">The sequence shown here is derived from an EMBL/GenBank/DDBJ whole genome shotgun (WGS) entry which is preliminary data.</text>
</comment>
<feature type="compositionally biased region" description="Pro residues" evidence="3">
    <location>
        <begin position="185"/>
        <end position="194"/>
    </location>
</feature>
<dbReference type="Proteomes" id="UP001602058">
    <property type="component" value="Unassembled WGS sequence"/>
</dbReference>
<dbReference type="InterPro" id="IPR007693">
    <property type="entry name" value="DNA_helicase_DnaB-like_N"/>
</dbReference>
<evidence type="ECO:0000313" key="6">
    <source>
        <dbReference type="Proteomes" id="UP001602058"/>
    </source>
</evidence>
<dbReference type="PANTHER" id="PTHR30153:SF2">
    <property type="entry name" value="REPLICATIVE DNA HELICASE"/>
    <property type="match status" value="1"/>
</dbReference>
<feature type="region of interest" description="Disordered" evidence="3">
    <location>
        <begin position="54"/>
        <end position="81"/>
    </location>
</feature>
<proteinExistence type="predicted"/>
<dbReference type="PANTHER" id="PTHR30153">
    <property type="entry name" value="REPLICATIVE DNA HELICASE DNAB"/>
    <property type="match status" value="1"/>
</dbReference>
<accession>A0ABW6UCR3</accession>
<evidence type="ECO:0000256" key="2">
    <source>
        <dbReference type="ARBA" id="ARBA00023125"/>
    </source>
</evidence>
<reference evidence="5 6" key="1">
    <citation type="submission" date="2024-10" db="EMBL/GenBank/DDBJ databases">
        <title>The Natural Products Discovery Center: Release of the First 8490 Sequenced Strains for Exploring Actinobacteria Biosynthetic Diversity.</title>
        <authorList>
            <person name="Kalkreuter E."/>
            <person name="Kautsar S.A."/>
            <person name="Yang D."/>
            <person name="Bader C.D."/>
            <person name="Teijaro C.N."/>
            <person name="Fluegel L."/>
            <person name="Davis C.M."/>
            <person name="Simpson J.R."/>
            <person name="Lauterbach L."/>
            <person name="Steele A.D."/>
            <person name="Gui C."/>
            <person name="Meng S."/>
            <person name="Li G."/>
            <person name="Viehrig K."/>
            <person name="Ye F."/>
            <person name="Su P."/>
            <person name="Kiefer A.F."/>
            <person name="Nichols A."/>
            <person name="Cepeda A.J."/>
            <person name="Yan W."/>
            <person name="Fan B."/>
            <person name="Jiang Y."/>
            <person name="Adhikari A."/>
            <person name="Zheng C.-J."/>
            <person name="Schuster L."/>
            <person name="Cowan T.M."/>
            <person name="Smanski M.J."/>
            <person name="Chevrette M.G."/>
            <person name="De Carvalho L.P.S."/>
            <person name="Shen B."/>
        </authorList>
    </citation>
    <scope>NUCLEOTIDE SEQUENCE [LARGE SCALE GENOMIC DNA]</scope>
    <source>
        <strain evidence="5 6">NPDC001390</strain>
    </source>
</reference>
<dbReference type="InterPro" id="IPR036185">
    <property type="entry name" value="DNA_heli_DnaB-like_N_sf"/>
</dbReference>
<sequence length="416" mass="44648">MRPLLQAEQAVLGAVLLDPGQLPRLSEWLRPGHFYRPQHAALYAALLKLHAAGHPGTAPQPAAPAARDRKPGTWPTTPTAGSDQRLAWMDAAIAETKSSQVRGLTAVYLHTLIAACPRPAHAPVYGRMVLEGAIHRTVAKHATRLHQMARADAVRGSAEDTLHYAQVLTDVLGDLARRWGTDPRPMAPPTPLPKPDAANQPPVSEELLADEEYLLAVLTAHPDALGELVGWLRPEDFANPAHGRIYRCLGALHHRGEPVDEVTVLWEAQRRGDLADGTLTAEDVLRLCDSKSPAGIADYLGEQVVRAALVRTAADAARQVRTLADDESLAPGRLIGYALHALSPLEDIRRRWQAASGAPEAASAPPPAPHPTGRVPSSRTDAARARSRPHPPPSPNARTSAPTPVSPVRSSRRSPS</sequence>
<feature type="compositionally biased region" description="Low complexity" evidence="3">
    <location>
        <begin position="54"/>
        <end position="65"/>
    </location>
</feature>
<evidence type="ECO:0000313" key="5">
    <source>
        <dbReference type="EMBL" id="MFF4520528.1"/>
    </source>
</evidence>
<name>A0ABW6UCR3_9ACTN</name>
<dbReference type="EMBL" id="JBIAWJ010000001">
    <property type="protein sequence ID" value="MFF4520528.1"/>
    <property type="molecule type" value="Genomic_DNA"/>
</dbReference>
<evidence type="ECO:0000259" key="4">
    <source>
        <dbReference type="Pfam" id="PF00772"/>
    </source>
</evidence>
<feature type="compositionally biased region" description="Low complexity" evidence="3">
    <location>
        <begin position="354"/>
        <end position="363"/>
    </location>
</feature>
<evidence type="ECO:0000256" key="3">
    <source>
        <dbReference type="SAM" id="MobiDB-lite"/>
    </source>
</evidence>
<keyword evidence="6" id="KW-1185">Reference proteome</keyword>
<dbReference type="SUPFAM" id="SSF48024">
    <property type="entry name" value="N-terminal domain of DnaB helicase"/>
    <property type="match status" value="2"/>
</dbReference>
<keyword evidence="2" id="KW-0238">DNA-binding</keyword>
<dbReference type="Gene3D" id="1.10.860.10">
    <property type="entry name" value="DNAb Helicase, Chain A"/>
    <property type="match status" value="2"/>
</dbReference>
<protein>
    <submittedName>
        <fullName evidence="5">DnaB-like helicase N-terminal domain-containing protein</fullName>
    </submittedName>
</protein>